<reference evidence="3" key="1">
    <citation type="journal article" date="2019" name="Int. J. Syst. Evol. Microbiol.">
        <title>The Global Catalogue of Microorganisms (GCM) 10K type strain sequencing project: providing services to taxonomists for standard genome sequencing and annotation.</title>
        <authorList>
            <consortium name="The Broad Institute Genomics Platform"/>
            <consortium name="The Broad Institute Genome Sequencing Center for Infectious Disease"/>
            <person name="Wu L."/>
            <person name="Ma J."/>
        </authorList>
    </citation>
    <scope>NUCLEOTIDE SEQUENCE [LARGE SCALE GENOMIC DNA]</scope>
    <source>
        <strain evidence="3">JCM 14549</strain>
    </source>
</reference>
<dbReference type="PANTHER" id="PTHR35400">
    <property type="entry name" value="SLR1083 PROTEIN"/>
    <property type="match status" value="1"/>
</dbReference>
<dbReference type="SUPFAM" id="SSF52980">
    <property type="entry name" value="Restriction endonuclease-like"/>
    <property type="match status" value="1"/>
</dbReference>
<dbReference type="EMBL" id="BAAANQ010000003">
    <property type="protein sequence ID" value="GAA2048501.1"/>
    <property type="molecule type" value="Genomic_DNA"/>
</dbReference>
<dbReference type="CDD" id="cd06260">
    <property type="entry name" value="DUF820-like"/>
    <property type="match status" value="1"/>
</dbReference>
<dbReference type="PANTHER" id="PTHR35400:SF3">
    <property type="entry name" value="SLL1072 PROTEIN"/>
    <property type="match status" value="1"/>
</dbReference>
<dbReference type="InterPro" id="IPR012296">
    <property type="entry name" value="Nuclease_put_TT1808"/>
</dbReference>
<name>A0ABP5GKT3_9ACTN</name>
<sequence>MVGDMNTGTAAAVAAQAALDGYAAMAAVAPGGWRVELVDGHVRVTPQEDAGHAEIVASLAAQLGAQRADAEVRSGVGPVPVLALADAEMPGRVLPDLVLTRTGATTVTAASALLVAEVTMKATGNVDRVEKVRAYARAGVAAYLLVDRHYRSTTLFTRPSGARYIQKNSVPFGERLALPAPLEATIDTAVFPAPVKPNTW</sequence>
<evidence type="ECO:0000313" key="3">
    <source>
        <dbReference type="Proteomes" id="UP001403094"/>
    </source>
</evidence>
<evidence type="ECO:0000313" key="2">
    <source>
        <dbReference type="EMBL" id="GAA2048501.1"/>
    </source>
</evidence>
<proteinExistence type="predicted"/>
<dbReference type="Proteomes" id="UP001403094">
    <property type="component" value="Unassembled WGS sequence"/>
</dbReference>
<comment type="caution">
    <text evidence="2">The sequence shown here is derived from an EMBL/GenBank/DDBJ whole genome shotgun (WGS) entry which is preliminary data.</text>
</comment>
<dbReference type="Gene3D" id="3.90.1570.10">
    <property type="entry name" value="tt1808, chain A"/>
    <property type="match status" value="1"/>
</dbReference>
<dbReference type="InterPro" id="IPR008538">
    <property type="entry name" value="Uma2"/>
</dbReference>
<gene>
    <name evidence="2" type="ORF">GCM10009757_18400</name>
</gene>
<evidence type="ECO:0000259" key="1">
    <source>
        <dbReference type="Pfam" id="PF05685"/>
    </source>
</evidence>
<keyword evidence="3" id="KW-1185">Reference proteome</keyword>
<dbReference type="InterPro" id="IPR011335">
    <property type="entry name" value="Restrct_endonuc-II-like"/>
</dbReference>
<protein>
    <recommendedName>
        <fullName evidence="1">Putative restriction endonuclease domain-containing protein</fullName>
    </recommendedName>
</protein>
<accession>A0ABP5GKT3</accession>
<feature type="domain" description="Putative restriction endonuclease" evidence="1">
    <location>
        <begin position="23"/>
        <end position="183"/>
    </location>
</feature>
<dbReference type="Pfam" id="PF05685">
    <property type="entry name" value="Uma2"/>
    <property type="match status" value="1"/>
</dbReference>
<organism evidence="2 3">
    <name type="scientific">Streptomyces cheonanensis</name>
    <dbReference type="NCBI Taxonomy" id="312720"/>
    <lineage>
        <taxon>Bacteria</taxon>
        <taxon>Bacillati</taxon>
        <taxon>Actinomycetota</taxon>
        <taxon>Actinomycetes</taxon>
        <taxon>Kitasatosporales</taxon>
        <taxon>Streptomycetaceae</taxon>
        <taxon>Streptomyces</taxon>
    </lineage>
</organism>